<accession>A0A8B2NLN0</accession>
<reference evidence="2 3" key="1">
    <citation type="submission" date="2018-05" db="EMBL/GenBank/DDBJ databases">
        <title>Acuticoccus sediminis sp. nov., isolated from deep-sea sediment of Indian Ocean.</title>
        <authorList>
            <person name="Liu X."/>
            <person name="Lai Q."/>
            <person name="Du Y."/>
            <person name="Sun F."/>
            <person name="Zhang X."/>
            <person name="Wang S."/>
            <person name="Shao Z."/>
        </authorList>
    </citation>
    <scope>NUCLEOTIDE SEQUENCE [LARGE SCALE GENOMIC DNA]</scope>
    <source>
        <strain evidence="2 3">PTG4-2</strain>
    </source>
</reference>
<name>A0A8B2NLN0_9HYPH</name>
<comment type="caution">
    <text evidence="2">The sequence shown here is derived from an EMBL/GenBank/DDBJ whole genome shotgun (WGS) entry which is preliminary data.</text>
</comment>
<evidence type="ECO:0000313" key="2">
    <source>
        <dbReference type="EMBL" id="RAH98724.1"/>
    </source>
</evidence>
<dbReference type="Proteomes" id="UP000249590">
    <property type="component" value="Unassembled WGS sequence"/>
</dbReference>
<keyword evidence="3" id="KW-1185">Reference proteome</keyword>
<sequence length="170" mass="17934">MNYRAMALCLAALTAYAAAPAAADSLLGRTAAFSVLAYDEPDKPRYQGLIHTATISDEIEFGLLPEGVQNGLDVVPVIVDISANRIEIDFSPSPPGLIADATFNGYVLSFAPDCLVFNNASVDASVTTLPVANGDITIEGRTLYVNLQGLAYDRSSHVGILLDVTDCPLT</sequence>
<protein>
    <submittedName>
        <fullName evidence="2">Uncharacterized protein</fullName>
    </submittedName>
</protein>
<dbReference type="RefSeq" id="WP_111350023.1">
    <property type="nucleotide sequence ID" value="NZ_QHHQ01000006.1"/>
</dbReference>
<dbReference type="EMBL" id="QHHQ01000006">
    <property type="protein sequence ID" value="RAH98724.1"/>
    <property type="molecule type" value="Genomic_DNA"/>
</dbReference>
<evidence type="ECO:0000313" key="3">
    <source>
        <dbReference type="Proteomes" id="UP000249590"/>
    </source>
</evidence>
<organism evidence="2 3">
    <name type="scientific">Acuticoccus sediminis</name>
    <dbReference type="NCBI Taxonomy" id="2184697"/>
    <lineage>
        <taxon>Bacteria</taxon>
        <taxon>Pseudomonadati</taxon>
        <taxon>Pseudomonadota</taxon>
        <taxon>Alphaproteobacteria</taxon>
        <taxon>Hyphomicrobiales</taxon>
        <taxon>Amorphaceae</taxon>
        <taxon>Acuticoccus</taxon>
    </lineage>
</organism>
<dbReference type="AlphaFoldDB" id="A0A8B2NLN0"/>
<feature type="chain" id="PRO_5032837137" evidence="1">
    <location>
        <begin position="18"/>
        <end position="170"/>
    </location>
</feature>
<evidence type="ECO:0000256" key="1">
    <source>
        <dbReference type="SAM" id="SignalP"/>
    </source>
</evidence>
<gene>
    <name evidence="2" type="ORF">DLJ53_24080</name>
</gene>
<keyword evidence="1" id="KW-0732">Signal</keyword>
<dbReference type="OrthoDB" id="7843818at2"/>
<feature type="signal peptide" evidence="1">
    <location>
        <begin position="1"/>
        <end position="17"/>
    </location>
</feature>
<proteinExistence type="predicted"/>